<sequence length="71" mass="8538">MVYMIWCRGVWENTKASYPSLEASAVWQFTRRRCRRRRLAFGRIVDIDIELHHNMFLCEHAFAMMVFSPAQ</sequence>
<evidence type="ECO:0000313" key="1">
    <source>
        <dbReference type="EMBL" id="QRC99075.1"/>
    </source>
</evidence>
<dbReference type="VEuPathDB" id="FungiDB:JI435_413000"/>
<reference evidence="2" key="1">
    <citation type="journal article" date="2021" name="BMC Genomics">
        <title>Chromosome-level genome assembly and manually-curated proteome of model necrotroph Parastagonospora nodorum Sn15 reveals a genome-wide trove of candidate effector homologs, and redundancy of virulence-related functions within an accessory chromosome.</title>
        <authorList>
            <person name="Bertazzoni S."/>
            <person name="Jones D.A.B."/>
            <person name="Phan H.T."/>
            <person name="Tan K.-C."/>
            <person name="Hane J.K."/>
        </authorList>
    </citation>
    <scope>NUCLEOTIDE SEQUENCE [LARGE SCALE GENOMIC DNA]</scope>
    <source>
        <strain evidence="2">SN15 / ATCC MYA-4574 / FGSC 10173)</strain>
    </source>
</reference>
<keyword evidence="2" id="KW-1185">Reference proteome</keyword>
<dbReference type="EMBL" id="CP069031">
    <property type="protein sequence ID" value="QRC99075.1"/>
    <property type="molecule type" value="Genomic_DNA"/>
</dbReference>
<name>A0A7U2I0T2_PHANO</name>
<organism evidence="1 2">
    <name type="scientific">Phaeosphaeria nodorum (strain SN15 / ATCC MYA-4574 / FGSC 10173)</name>
    <name type="common">Glume blotch fungus</name>
    <name type="synonym">Parastagonospora nodorum</name>
    <dbReference type="NCBI Taxonomy" id="321614"/>
    <lineage>
        <taxon>Eukaryota</taxon>
        <taxon>Fungi</taxon>
        <taxon>Dikarya</taxon>
        <taxon>Ascomycota</taxon>
        <taxon>Pezizomycotina</taxon>
        <taxon>Dothideomycetes</taxon>
        <taxon>Pleosporomycetidae</taxon>
        <taxon>Pleosporales</taxon>
        <taxon>Pleosporineae</taxon>
        <taxon>Phaeosphaeriaceae</taxon>
        <taxon>Parastagonospora</taxon>
    </lineage>
</organism>
<gene>
    <name evidence="1" type="ORF">JI435_413000</name>
</gene>
<accession>A0A7U2I0T2</accession>
<dbReference type="AlphaFoldDB" id="A0A7U2I0T2"/>
<protein>
    <submittedName>
        <fullName evidence="1">Uncharacterized protein</fullName>
    </submittedName>
</protein>
<dbReference type="Proteomes" id="UP000663193">
    <property type="component" value="Chromosome 9"/>
</dbReference>
<evidence type="ECO:0000313" key="2">
    <source>
        <dbReference type="Proteomes" id="UP000663193"/>
    </source>
</evidence>
<proteinExistence type="predicted"/>